<gene>
    <name evidence="7" type="primary">deoA</name>
    <name evidence="9" type="ORF">roselon_03636</name>
</gene>
<dbReference type="Pfam" id="PF00591">
    <property type="entry name" value="Glycos_transf_3"/>
    <property type="match status" value="1"/>
</dbReference>
<dbReference type="Pfam" id="PF02885">
    <property type="entry name" value="Glycos_trans_3N"/>
    <property type="match status" value="1"/>
</dbReference>
<dbReference type="InterPro" id="IPR013465">
    <property type="entry name" value="Thymidine_Pase"/>
</dbReference>
<evidence type="ECO:0000313" key="10">
    <source>
        <dbReference type="Proteomes" id="UP000019593"/>
    </source>
</evidence>
<dbReference type="HOGENOM" id="CLU_025040_0_1_5"/>
<comment type="function">
    <text evidence="7">The enzymes which catalyze the reversible phosphorolysis of pyrimidine nucleosides are involved in the degradation of these compounds and in their utilization as carbon and energy sources, or in the rescue of pyrimidine bases for nucleotide synthesis.</text>
</comment>
<dbReference type="SUPFAM" id="SSF54680">
    <property type="entry name" value="Pyrimidine nucleoside phosphorylase C-terminal domain"/>
    <property type="match status" value="1"/>
</dbReference>
<comment type="similarity">
    <text evidence="1 7">Belongs to the thymidine/pyrimidine-nucleoside phosphorylase family.</text>
</comment>
<dbReference type="GO" id="GO:0009032">
    <property type="term" value="F:thymidine phosphorylase activity"/>
    <property type="evidence" value="ECO:0007669"/>
    <property type="project" value="UniProtKB-UniRule"/>
</dbReference>
<dbReference type="EC" id="2.4.2.4" evidence="3 7"/>
<dbReference type="SUPFAM" id="SSF52418">
    <property type="entry name" value="Nucleoside phosphorylase/phosphoribosyltransferase catalytic domain"/>
    <property type="match status" value="1"/>
</dbReference>
<dbReference type="GO" id="GO:0006206">
    <property type="term" value="P:pyrimidine nucleobase metabolic process"/>
    <property type="evidence" value="ECO:0007669"/>
    <property type="project" value="InterPro"/>
</dbReference>
<dbReference type="Gene3D" id="3.90.1170.30">
    <property type="entry name" value="Pyrimidine nucleoside phosphorylase-like, C-terminal domain"/>
    <property type="match status" value="1"/>
</dbReference>
<dbReference type="GO" id="GO:0005829">
    <property type="term" value="C:cytosol"/>
    <property type="evidence" value="ECO:0007669"/>
    <property type="project" value="TreeGrafter"/>
</dbReference>
<sequence>MTDARAILAKLRDGARPTEAELAWFAEGLASGDVTDAQAGAFAMAVCARGLGEAGRVQLTTAMRETGDVLKWDLDGPVVDKHSTGGVGDAVSLLLAPALAACGAYVPMISGRGLGHTGGTLDKLEAIPGYQTQVSVADLQEIVADIGCAIVGASADIAPADKRLYAIRDVTGTVESIDLITASILSKKLAAGLESLVLDVKVGSGAFMADPADALALAQSLVSTAQGAGCMTSALVTDMNQPLARTAGNALEVIEVMQAMTGGDQNTDLARVTIALGGEVLALGGLAADAADGEARIAHALADGQAAEVFGEMVAALGGPIDFVERWRDRLPAAPVMLDLHPGQSGHVSAIDTRALGEAVVHLGGGRLRQSDRVDPAVGLSDIVRLGDKVDPQTPLCRIYAASEEAGRAIADDLRKAFTLEDAAVAPPPLIHERIG</sequence>
<dbReference type="NCBIfam" id="NF004490">
    <property type="entry name" value="PRK05820.1"/>
    <property type="match status" value="1"/>
</dbReference>
<dbReference type="InterPro" id="IPR035902">
    <property type="entry name" value="Nuc_phospho_transferase"/>
</dbReference>
<dbReference type="SMART" id="SM00941">
    <property type="entry name" value="PYNP_C"/>
    <property type="match status" value="1"/>
</dbReference>
<evidence type="ECO:0000256" key="7">
    <source>
        <dbReference type="HAMAP-Rule" id="MF_01628"/>
    </source>
</evidence>
<dbReference type="eggNOG" id="COG0213">
    <property type="taxonomic scope" value="Bacteria"/>
</dbReference>
<keyword evidence="5 7" id="KW-0808">Transferase</keyword>
<dbReference type="Pfam" id="PF07831">
    <property type="entry name" value="PYNP_C"/>
    <property type="match status" value="1"/>
</dbReference>
<evidence type="ECO:0000256" key="6">
    <source>
        <dbReference type="ARBA" id="ARBA00048550"/>
    </source>
</evidence>
<evidence type="ECO:0000256" key="3">
    <source>
        <dbReference type="ARBA" id="ARBA00011892"/>
    </source>
</evidence>
<evidence type="ECO:0000259" key="8">
    <source>
        <dbReference type="SMART" id="SM00941"/>
    </source>
</evidence>
<dbReference type="GO" id="GO:0004645">
    <property type="term" value="F:1,4-alpha-oligoglucan phosphorylase activity"/>
    <property type="evidence" value="ECO:0007669"/>
    <property type="project" value="InterPro"/>
</dbReference>
<dbReference type="PANTHER" id="PTHR10515:SF0">
    <property type="entry name" value="THYMIDINE PHOSPHORYLASE"/>
    <property type="match status" value="1"/>
</dbReference>
<dbReference type="RefSeq" id="WP_025313479.1">
    <property type="nucleotide sequence ID" value="NZ_CP004372.1"/>
</dbReference>
<dbReference type="Gene3D" id="1.20.970.10">
    <property type="entry name" value="Transferase, Pyrimidine Nucleoside Phosphorylase, Chain C"/>
    <property type="match status" value="1"/>
</dbReference>
<reference evidence="9 10" key="1">
    <citation type="submission" date="2013-03" db="EMBL/GenBank/DDBJ databases">
        <authorList>
            <person name="Fiebig A."/>
            <person name="Goeker M."/>
            <person name="Klenk H.-P.P."/>
        </authorList>
    </citation>
    <scope>NUCLEOTIDE SEQUENCE [LARGE SCALE GENOMIC DNA]</scope>
    <source>
        <strain evidence="10">DSM 19469</strain>
    </source>
</reference>
<comment type="catalytic activity">
    <reaction evidence="6 7">
        <text>thymidine + phosphate = 2-deoxy-alpha-D-ribose 1-phosphate + thymine</text>
        <dbReference type="Rhea" id="RHEA:16037"/>
        <dbReference type="ChEBI" id="CHEBI:17748"/>
        <dbReference type="ChEBI" id="CHEBI:17821"/>
        <dbReference type="ChEBI" id="CHEBI:43474"/>
        <dbReference type="ChEBI" id="CHEBI:57259"/>
        <dbReference type="EC" id="2.4.2.4"/>
    </reaction>
</comment>
<dbReference type="InterPro" id="IPR013102">
    <property type="entry name" value="PYNP_C"/>
</dbReference>
<dbReference type="InterPro" id="IPR000053">
    <property type="entry name" value="Thymidine/pyrmidine_PPase"/>
</dbReference>
<dbReference type="PIRSF" id="PIRSF000478">
    <property type="entry name" value="TP_PyNP"/>
    <property type="match status" value="1"/>
</dbReference>
<dbReference type="InterPro" id="IPR000312">
    <property type="entry name" value="Glycosyl_Trfase_fam3"/>
</dbReference>
<dbReference type="InterPro" id="IPR018090">
    <property type="entry name" value="Pyrmidine_PPas_bac/euk"/>
</dbReference>
<dbReference type="EMBL" id="CP004372">
    <property type="protein sequence ID" value="AHM05880.1"/>
    <property type="molecule type" value="Genomic_DNA"/>
</dbReference>
<dbReference type="InterPro" id="IPR017872">
    <property type="entry name" value="Pyrmidine_PPase_CS"/>
</dbReference>
<dbReference type="InterPro" id="IPR036320">
    <property type="entry name" value="Glycosyl_Trfase_fam3_N_dom_sf"/>
</dbReference>
<dbReference type="InterPro" id="IPR017459">
    <property type="entry name" value="Glycosyl_Trfase_fam3_N_dom"/>
</dbReference>
<dbReference type="PANTHER" id="PTHR10515">
    <property type="entry name" value="THYMIDINE PHOSPHORYLASE"/>
    <property type="match status" value="1"/>
</dbReference>
<dbReference type="FunFam" id="3.40.1030.10:FF:000003">
    <property type="entry name" value="Pyrimidine-nucleoside phosphorylase"/>
    <property type="match status" value="1"/>
</dbReference>
<comment type="subunit">
    <text evidence="2 7">Homodimer.</text>
</comment>
<comment type="pathway">
    <text evidence="7">Pyrimidine metabolism; dTMP biosynthesis via salvage pathway; dTMP from thymine: step 1/2.</text>
</comment>
<proteinExistence type="inferred from homology"/>
<dbReference type="UniPathway" id="UPA00578">
    <property type="reaction ID" value="UER00638"/>
</dbReference>
<protein>
    <recommendedName>
        <fullName evidence="3 7">Thymidine phosphorylase</fullName>
        <ecNumber evidence="3 7">2.4.2.4</ecNumber>
    </recommendedName>
    <alternativeName>
        <fullName evidence="7">TdRPase</fullName>
    </alternativeName>
</protein>
<accession>W8STM8</accession>
<evidence type="ECO:0000313" key="9">
    <source>
        <dbReference type="EMBL" id="AHM05880.1"/>
    </source>
</evidence>
<name>W8STM8_9RHOB</name>
<dbReference type="NCBIfam" id="TIGR02644">
    <property type="entry name" value="Y_phosphoryl"/>
    <property type="match status" value="1"/>
</dbReference>
<keyword evidence="10" id="KW-1185">Reference proteome</keyword>
<evidence type="ECO:0000256" key="1">
    <source>
        <dbReference type="ARBA" id="ARBA00006915"/>
    </source>
</evidence>
<evidence type="ECO:0000256" key="2">
    <source>
        <dbReference type="ARBA" id="ARBA00011738"/>
    </source>
</evidence>
<keyword evidence="4 7" id="KW-0328">Glycosyltransferase</keyword>
<dbReference type="AlphaFoldDB" id="W8STM8"/>
<dbReference type="GO" id="GO:0046104">
    <property type="term" value="P:thymidine metabolic process"/>
    <property type="evidence" value="ECO:0007669"/>
    <property type="project" value="UniProtKB-UniRule"/>
</dbReference>
<feature type="domain" description="Pyrimidine nucleoside phosphorylase C-terminal" evidence="8">
    <location>
        <begin position="347"/>
        <end position="421"/>
    </location>
</feature>
<dbReference type="OrthoDB" id="9763887at2"/>
<dbReference type="Gene3D" id="3.40.1030.10">
    <property type="entry name" value="Nucleoside phosphorylase/phosphoribosyltransferase catalytic domain"/>
    <property type="match status" value="1"/>
</dbReference>
<dbReference type="STRING" id="1294273.roselon_03636"/>
<dbReference type="PROSITE" id="PS00647">
    <property type="entry name" value="THYMID_PHOSPHORYLASE"/>
    <property type="match status" value="1"/>
</dbReference>
<dbReference type="PATRIC" id="fig|1294273.3.peg.3590"/>
<dbReference type="InterPro" id="IPR036566">
    <property type="entry name" value="PYNP-like_C_sf"/>
</dbReference>
<dbReference type="HAMAP" id="MF_01628">
    <property type="entry name" value="Thymid_phosp"/>
    <property type="match status" value="1"/>
</dbReference>
<dbReference type="SUPFAM" id="SSF47648">
    <property type="entry name" value="Nucleoside phosphorylase/phosphoribosyltransferase N-terminal domain"/>
    <property type="match status" value="1"/>
</dbReference>
<evidence type="ECO:0000256" key="4">
    <source>
        <dbReference type="ARBA" id="ARBA00022676"/>
    </source>
</evidence>
<evidence type="ECO:0000256" key="5">
    <source>
        <dbReference type="ARBA" id="ARBA00022679"/>
    </source>
</evidence>
<organism evidence="9 10">
    <name type="scientific">Roseicyclus elongatus DSM 19469</name>
    <dbReference type="NCBI Taxonomy" id="1294273"/>
    <lineage>
        <taxon>Bacteria</taxon>
        <taxon>Pseudomonadati</taxon>
        <taxon>Pseudomonadota</taxon>
        <taxon>Alphaproteobacteria</taxon>
        <taxon>Rhodobacterales</taxon>
        <taxon>Roseobacteraceae</taxon>
        <taxon>Roseicyclus</taxon>
    </lineage>
</organism>
<dbReference type="KEGG" id="red:roselon_03636"/>
<dbReference type="Proteomes" id="UP000019593">
    <property type="component" value="Chromosome"/>
</dbReference>